<protein>
    <recommendedName>
        <fullName evidence="10">Molybdenum transport system permease</fullName>
    </recommendedName>
</protein>
<evidence type="ECO:0000256" key="7">
    <source>
        <dbReference type="ARBA" id="ARBA00022989"/>
    </source>
</evidence>
<keyword evidence="3 9" id="KW-0813">Transport</keyword>
<organism evidence="12 13">
    <name type="scientific">Cytobacillus dafuensis</name>
    <name type="common">Bacillus dafuensis</name>
    <dbReference type="NCBI Taxonomy" id="1742359"/>
    <lineage>
        <taxon>Bacteria</taxon>
        <taxon>Bacillati</taxon>
        <taxon>Bacillota</taxon>
        <taxon>Bacilli</taxon>
        <taxon>Bacillales</taxon>
        <taxon>Bacillaceae</taxon>
        <taxon>Cytobacillus</taxon>
    </lineage>
</organism>
<dbReference type="Pfam" id="PF00528">
    <property type="entry name" value="BPD_transp_1"/>
    <property type="match status" value="1"/>
</dbReference>
<evidence type="ECO:0000259" key="11">
    <source>
        <dbReference type="PROSITE" id="PS50928"/>
    </source>
</evidence>
<gene>
    <name evidence="12" type="primary">modB</name>
    <name evidence="12" type="ORF">FSZ17_11720</name>
</gene>
<dbReference type="PANTHER" id="PTHR30183:SF3">
    <property type="entry name" value="MOLYBDENUM TRANSPORT SYSTEM PERMEASE PROTEIN MODB"/>
    <property type="match status" value="1"/>
</dbReference>
<feature type="transmembrane region" description="Helical" evidence="9">
    <location>
        <begin position="88"/>
        <end position="106"/>
    </location>
</feature>
<dbReference type="InterPro" id="IPR000515">
    <property type="entry name" value="MetI-like"/>
</dbReference>
<comment type="function">
    <text evidence="10">Part of the binding-protein-dependent transport system for molybdenum; probably responsible for the translocation of the substrate across the membrane.</text>
</comment>
<feature type="transmembrane region" description="Helical" evidence="9">
    <location>
        <begin position="194"/>
        <end position="217"/>
    </location>
</feature>
<evidence type="ECO:0000256" key="5">
    <source>
        <dbReference type="ARBA" id="ARBA00022505"/>
    </source>
</evidence>
<feature type="domain" description="ABC transmembrane type-1" evidence="11">
    <location>
        <begin position="9"/>
        <end position="211"/>
    </location>
</feature>
<comment type="subcellular location">
    <subcellularLocation>
        <location evidence="1 9">Cell membrane</location>
        <topology evidence="1 9">Multi-pass membrane protein</topology>
    </subcellularLocation>
</comment>
<comment type="similarity">
    <text evidence="2 10">Belongs to the binding-protein-dependent transport system permease family. CysTW subfamily.</text>
</comment>
<dbReference type="AlphaFoldDB" id="A0A5B8Z422"/>
<dbReference type="PANTHER" id="PTHR30183">
    <property type="entry name" value="MOLYBDENUM TRANSPORT SYSTEM PERMEASE PROTEIN MODB"/>
    <property type="match status" value="1"/>
</dbReference>
<dbReference type="GO" id="GO:0015098">
    <property type="term" value="F:molybdate ion transmembrane transporter activity"/>
    <property type="evidence" value="ECO:0007669"/>
    <property type="project" value="UniProtKB-UniRule"/>
</dbReference>
<dbReference type="InterPro" id="IPR011867">
    <property type="entry name" value="ModB_ABC"/>
</dbReference>
<evidence type="ECO:0000256" key="6">
    <source>
        <dbReference type="ARBA" id="ARBA00022692"/>
    </source>
</evidence>
<dbReference type="GO" id="GO:0005886">
    <property type="term" value="C:plasma membrane"/>
    <property type="evidence" value="ECO:0007669"/>
    <property type="project" value="UniProtKB-SubCell"/>
</dbReference>
<feature type="transmembrane region" description="Helical" evidence="9">
    <location>
        <begin position="6"/>
        <end position="31"/>
    </location>
</feature>
<evidence type="ECO:0000256" key="9">
    <source>
        <dbReference type="RuleBase" id="RU363032"/>
    </source>
</evidence>
<dbReference type="SUPFAM" id="SSF161098">
    <property type="entry name" value="MetI-like"/>
    <property type="match status" value="1"/>
</dbReference>
<accession>A0A5B8Z422</accession>
<keyword evidence="5 10" id="KW-0500">Molybdenum</keyword>
<keyword evidence="4 10" id="KW-1003">Cell membrane</keyword>
<dbReference type="NCBIfam" id="TIGR02141">
    <property type="entry name" value="modB_ABC"/>
    <property type="match status" value="1"/>
</dbReference>
<evidence type="ECO:0000313" key="13">
    <source>
        <dbReference type="Proteomes" id="UP000321555"/>
    </source>
</evidence>
<dbReference type="PROSITE" id="PS50928">
    <property type="entry name" value="ABC_TM1"/>
    <property type="match status" value="1"/>
</dbReference>
<keyword evidence="13" id="KW-1185">Reference proteome</keyword>
<evidence type="ECO:0000256" key="3">
    <source>
        <dbReference type="ARBA" id="ARBA00022448"/>
    </source>
</evidence>
<dbReference type="KEGG" id="bda:FSZ17_11720"/>
<dbReference type="RefSeq" id="WP_057770569.1">
    <property type="nucleotide sequence ID" value="NZ_CP042593.1"/>
</dbReference>
<dbReference type="EMBL" id="CP042593">
    <property type="protein sequence ID" value="QED47862.1"/>
    <property type="molecule type" value="Genomic_DNA"/>
</dbReference>
<comment type="caution">
    <text evidence="10">Lacks conserved residue(s) required for the propagation of feature annotation.</text>
</comment>
<feature type="transmembrane region" description="Helical" evidence="9">
    <location>
        <begin position="43"/>
        <end position="68"/>
    </location>
</feature>
<evidence type="ECO:0000256" key="2">
    <source>
        <dbReference type="ARBA" id="ARBA00007069"/>
    </source>
</evidence>
<dbReference type="Proteomes" id="UP000321555">
    <property type="component" value="Chromosome"/>
</dbReference>
<reference evidence="13" key="1">
    <citation type="submission" date="2019-08" db="EMBL/GenBank/DDBJ databases">
        <authorList>
            <person name="Zheng X."/>
        </authorList>
    </citation>
    <scope>NUCLEOTIDE SEQUENCE [LARGE SCALE GENOMIC DNA]</scope>
    <source>
        <strain evidence="13">FJAT-25496</strain>
    </source>
</reference>
<dbReference type="CDD" id="cd06261">
    <property type="entry name" value="TM_PBP2"/>
    <property type="match status" value="1"/>
</dbReference>
<keyword evidence="6 9" id="KW-0812">Transmembrane</keyword>
<dbReference type="OrthoDB" id="9795403at2"/>
<evidence type="ECO:0000313" key="12">
    <source>
        <dbReference type="EMBL" id="QED47862.1"/>
    </source>
</evidence>
<evidence type="ECO:0000256" key="1">
    <source>
        <dbReference type="ARBA" id="ARBA00004651"/>
    </source>
</evidence>
<dbReference type="InterPro" id="IPR035906">
    <property type="entry name" value="MetI-like_sf"/>
</dbReference>
<evidence type="ECO:0000256" key="4">
    <source>
        <dbReference type="ARBA" id="ARBA00022475"/>
    </source>
</evidence>
<keyword evidence="8 9" id="KW-0472">Membrane</keyword>
<evidence type="ECO:0000256" key="10">
    <source>
        <dbReference type="RuleBase" id="RU365097"/>
    </source>
</evidence>
<sequence length="219" mass="23976">MTDQFLAPVLLSLKVSVISLVIVFVIGTLLAKFMANRNFRGKVVAETILLLPLVLPPTVIGFLLIVIFGNMSPVGRWIQSIFNHPVMFTWWAAVIASTIVSLPLMYQSAKTGFSEVDRAIVEAARVDGASEWHVFCFVTMPIAYKSLISGAILSFARALGEFGATLMFAGNIPGKTQTMSTAIYMSIESGNMNLAWTLVLTMILISFSMLLSISLYIKK</sequence>
<dbReference type="Gene3D" id="1.10.3720.10">
    <property type="entry name" value="MetI-like"/>
    <property type="match status" value="1"/>
</dbReference>
<name>A0A5B8Z422_CYTDA</name>
<keyword evidence="7 9" id="KW-1133">Transmembrane helix</keyword>
<evidence type="ECO:0000256" key="8">
    <source>
        <dbReference type="ARBA" id="ARBA00023136"/>
    </source>
</evidence>
<proteinExistence type="inferred from homology"/>
<dbReference type="STRING" id="1742359.GCA_001439625_00790"/>